<proteinExistence type="predicted"/>
<keyword evidence="2" id="KW-0378">Hydrolase</keyword>
<accession>Q59208</accession>
<dbReference type="InterPro" id="IPR007280">
    <property type="entry name" value="Peptidase_C_arc/bac"/>
</dbReference>
<dbReference type="GO" id="GO:0106435">
    <property type="term" value="F:carboxylesterase activity"/>
    <property type="evidence" value="ECO:0007669"/>
    <property type="project" value="UniProtKB-EC"/>
</dbReference>
<dbReference type="PANTHER" id="PTHR11440">
    <property type="entry name" value="LECITHIN-CHOLESTEROL ACYLTRANSFERASE-RELATED"/>
    <property type="match status" value="1"/>
</dbReference>
<organism evidence="2">
    <name type="scientific">Bacillus licheniformis</name>
    <dbReference type="NCBI Taxonomy" id="1402"/>
    <lineage>
        <taxon>Bacteria</taxon>
        <taxon>Bacillati</taxon>
        <taxon>Bacillota</taxon>
        <taxon>Bacilli</taxon>
        <taxon>Bacillales</taxon>
        <taxon>Bacillaceae</taxon>
        <taxon>Bacillus</taxon>
    </lineage>
</organism>
<feature type="domain" description="Peptidase C-terminal archaeal/bacterial" evidence="1">
    <location>
        <begin position="140"/>
        <end position="207"/>
    </location>
</feature>
<evidence type="ECO:0000313" key="2">
    <source>
        <dbReference type="EMBL" id="AAA79183.1"/>
    </source>
</evidence>
<dbReference type="SUPFAM" id="SSF89260">
    <property type="entry name" value="Collagen-binding domain"/>
    <property type="match status" value="1"/>
</dbReference>
<dbReference type="AlphaFoldDB" id="Q59208"/>
<dbReference type="InterPro" id="IPR029058">
    <property type="entry name" value="AB_hydrolase_fold"/>
</dbReference>
<dbReference type="InterPro" id="IPR003386">
    <property type="entry name" value="LACT/PDAT_acylTrfase"/>
</dbReference>
<name>Q59208_BACLI</name>
<evidence type="ECO:0000259" key="1">
    <source>
        <dbReference type="Pfam" id="PF04151"/>
    </source>
</evidence>
<dbReference type="SUPFAM" id="SSF53474">
    <property type="entry name" value="alpha/beta-Hydrolases"/>
    <property type="match status" value="1"/>
</dbReference>
<dbReference type="Pfam" id="PF04151">
    <property type="entry name" value="PPC"/>
    <property type="match status" value="1"/>
</dbReference>
<dbReference type="ESTHER" id="bacli-EST">
    <property type="family name" value="PC-sterol_acyltransferase"/>
</dbReference>
<dbReference type="Pfam" id="PF02450">
    <property type="entry name" value="LCAT"/>
    <property type="match status" value="1"/>
</dbReference>
<protein>
    <submittedName>
        <fullName evidence="2">Esterase</fullName>
        <ecNumber evidence="2">3.1.1.1</ecNumber>
    </submittedName>
</protein>
<reference evidence="2" key="1">
    <citation type="submission" date="1995-09" db="EMBL/GenBank/DDBJ databases">
        <title>Cloning, sequencing and characterisation of an esterase gene from the thermoresistant bacterium Bacillus licheniformis.</title>
        <authorList>
            <person name="Alvarez-Macarie E."/>
            <person name="Augier-Magro V."/>
            <person name="Guzzo J."/>
            <person name="Baratti J."/>
        </authorList>
    </citation>
    <scope>NUCLEOTIDE SEQUENCE</scope>
    <source>
        <strain evidence="2">LCB40</strain>
    </source>
</reference>
<gene>
    <name evidence="2" type="primary">est</name>
</gene>
<dbReference type="Gene3D" id="3.40.50.1820">
    <property type="entry name" value="alpha/beta hydrolase"/>
    <property type="match status" value="1"/>
</dbReference>
<dbReference type="GO" id="GO:0006629">
    <property type="term" value="P:lipid metabolic process"/>
    <property type="evidence" value="ECO:0007669"/>
    <property type="project" value="InterPro"/>
</dbReference>
<dbReference type="Gene3D" id="2.60.120.380">
    <property type="match status" value="2"/>
</dbReference>
<dbReference type="GO" id="GO:0008374">
    <property type="term" value="F:O-acyltransferase activity"/>
    <property type="evidence" value="ECO:0007669"/>
    <property type="project" value="InterPro"/>
</dbReference>
<sequence length="715" mass="81570">MFTGKDAYGRIGKSGDVDVWKIKAPENGAIAFSLFDIPYQTDYYLYVFDGEERELGRSDHPGSDEQRVEDVAVEKNKWYYVKVEGSRGTFNKTFHYRLRADFVAGSEGKPDEYEPNDTPKDAREPMVQGSIVANLHQLDDVDFYRVTVKRSSTIRAALSDIPEGMDLDLYLYNQENKLVAKSDKARNADELIVYNGDPGTYFVKVSASRRSALKPHAYKLSISNATIPVILIPGIGGSRLEVEEDGKTSEIWLGLWDMGVGIRDPRHRRILSLEPVKNGSVNVQPRQPGIKVFPERADGGFRAIEYLSYTKLDLDVIKKQVEQYASMAKHLEKMGYRKNRTLFAMPYDWRYSNADNAKFLKQKIDEALKESGASQVQLVAHSMGGLLVRETLLSNVSYQPKVKRIIYMGTPFLGSPRAYQAIKYGYNFGIPFLHEETGKVISAYAPAVYELLPSRKYFDTVAFLKKDVVHPYSYEEFLQDREIRLDYDPLVKNAGQLHEKWDNKTINVPQYSIVGHGQTTLLGYVMNPVSRQLVPYFDPGVGDGTVPYLSANYAQKDIKKQYYVKEEHAKLPVNPYVIQQVGHLLLGIEDVQNGMRRTPQKTSSYLYYILSREDGEFPEVIVSKSGRSMRITPEKKEVWDDLRVEYHGNIVVVHVLDGEKPLFQELSRSRSSSPAKLLIQRFSSEDSQDRQETGRLFRLVEDRLEDVEGVENDER</sequence>
<dbReference type="EMBL" id="U35855">
    <property type="protein sequence ID" value="AAA79183.1"/>
    <property type="molecule type" value="Genomic_DNA"/>
</dbReference>
<dbReference type="EC" id="3.1.1.1" evidence="2"/>